<dbReference type="AlphaFoldDB" id="A0A4Y8UST9"/>
<dbReference type="RefSeq" id="WP_134844532.1">
    <property type="nucleotide sequence ID" value="NZ_SGVY01000068.1"/>
</dbReference>
<evidence type="ECO:0000313" key="2">
    <source>
        <dbReference type="EMBL" id="TFH71431.1"/>
    </source>
</evidence>
<reference evidence="2 3" key="1">
    <citation type="submission" date="2019-02" db="EMBL/GenBank/DDBJ databases">
        <title>Draft Genome Sequence of the Prevotella sp. BCRC 81118, Isolated from Human Feces.</title>
        <authorList>
            <person name="Huang C.-H."/>
        </authorList>
    </citation>
    <scope>NUCLEOTIDE SEQUENCE [LARGE SCALE GENOMIC DNA]</scope>
    <source>
        <strain evidence="2 3">BCRC 81118</strain>
    </source>
</reference>
<keyword evidence="2" id="KW-0808">Transferase</keyword>
<dbReference type="Pfam" id="PF04230">
    <property type="entry name" value="PS_pyruv_trans"/>
    <property type="match status" value="1"/>
</dbReference>
<dbReference type="EMBL" id="SGVY01000068">
    <property type="protein sequence ID" value="TFH71431.1"/>
    <property type="molecule type" value="Genomic_DNA"/>
</dbReference>
<feature type="domain" description="Polysaccharide pyruvyl transferase" evidence="1">
    <location>
        <begin position="13"/>
        <end position="314"/>
    </location>
</feature>
<dbReference type="GeneID" id="302996705"/>
<evidence type="ECO:0000313" key="3">
    <source>
        <dbReference type="Proteomes" id="UP000297872"/>
    </source>
</evidence>
<comment type="caution">
    <text evidence="2">The sequence shown here is derived from an EMBL/GenBank/DDBJ whole genome shotgun (WGS) entry which is preliminary data.</text>
</comment>
<name>A0A4Y8UST9_9BACT</name>
<accession>A0A4Y8UST9</accession>
<dbReference type="InterPro" id="IPR007345">
    <property type="entry name" value="Polysacch_pyruvyl_Trfase"/>
</dbReference>
<organism evidence="2 3">
    <name type="scientific">Segatella hominis</name>
    <dbReference type="NCBI Taxonomy" id="2518605"/>
    <lineage>
        <taxon>Bacteria</taxon>
        <taxon>Pseudomonadati</taxon>
        <taxon>Bacteroidota</taxon>
        <taxon>Bacteroidia</taxon>
        <taxon>Bacteroidales</taxon>
        <taxon>Prevotellaceae</taxon>
        <taxon>Segatella</taxon>
    </lineage>
</organism>
<keyword evidence="3" id="KW-1185">Reference proteome</keyword>
<sequence length="377" mass="43785">MKIAIISLPLSYNYGGYLQCYALMETLRNMGHEVFFLQRENTSEPSLAKRIIDKTKCELEKVGLGYFVYAFEKKTNSGIYYKTKNFRNFVKLYIKSCSPKLRNTEQVISFCKSHHIDAYITGSDQIWRGKYSRSVNDAFLGFAPQNSLKIAYAPSFGTDEWEFNAGQTTFIEKQLNTFQAISLREESGVKLLHDNVHLNQHPKVVLDPTFLLPRQLYLQIAKYEPMRHGVLTYILNQDTQKKKMIDEFCLGQGLGQYSVINPKTNTDVIAGGQGYSVEQWLAGFRDASYVMTDSFHATVFSIIFNKPFWVFENKERGNSRILNILHLFGCEDRLVHSDMHFEEVDWKRTIDWDKVNQQMEKMISCSKEFLEKALKYD</sequence>
<dbReference type="GO" id="GO:0016740">
    <property type="term" value="F:transferase activity"/>
    <property type="evidence" value="ECO:0007669"/>
    <property type="project" value="UniProtKB-KW"/>
</dbReference>
<gene>
    <name evidence="2" type="ORF">EXN75_15695</name>
</gene>
<protein>
    <submittedName>
        <fullName evidence="2">Polysaccharide pyruvyl transferase family protein</fullName>
    </submittedName>
</protein>
<dbReference type="Proteomes" id="UP000297872">
    <property type="component" value="Unassembled WGS sequence"/>
</dbReference>
<dbReference type="OrthoDB" id="9799278at2"/>
<proteinExistence type="predicted"/>
<evidence type="ECO:0000259" key="1">
    <source>
        <dbReference type="Pfam" id="PF04230"/>
    </source>
</evidence>